<accession>A0A4R0HG40</accession>
<organism evidence="3 4">
    <name type="scientific">Kribbella soli</name>
    <dbReference type="NCBI Taxonomy" id="1124743"/>
    <lineage>
        <taxon>Bacteria</taxon>
        <taxon>Bacillati</taxon>
        <taxon>Actinomycetota</taxon>
        <taxon>Actinomycetes</taxon>
        <taxon>Propionibacteriales</taxon>
        <taxon>Kribbellaceae</taxon>
        <taxon>Kribbella</taxon>
    </lineage>
</organism>
<name>A0A4R0HG40_9ACTN</name>
<dbReference type="InterPro" id="IPR028939">
    <property type="entry name" value="P5C_Rdtase_cat_N"/>
</dbReference>
<dbReference type="Gene3D" id="3.40.50.720">
    <property type="entry name" value="NAD(P)-binding Rossmann-like Domain"/>
    <property type="match status" value="1"/>
</dbReference>
<evidence type="ECO:0000259" key="2">
    <source>
        <dbReference type="Pfam" id="PF03807"/>
    </source>
</evidence>
<feature type="domain" description="Pyrroline-5-carboxylate reductase catalytic N-terminal" evidence="2">
    <location>
        <begin position="4"/>
        <end position="92"/>
    </location>
</feature>
<dbReference type="Pfam" id="PF03807">
    <property type="entry name" value="F420_oxidored"/>
    <property type="match status" value="1"/>
</dbReference>
<evidence type="ECO:0000256" key="1">
    <source>
        <dbReference type="ARBA" id="ARBA00023002"/>
    </source>
</evidence>
<evidence type="ECO:0000313" key="3">
    <source>
        <dbReference type="EMBL" id="TCC08644.1"/>
    </source>
</evidence>
<protein>
    <submittedName>
        <fullName evidence="3">NADP oxidoreductase</fullName>
    </submittedName>
</protein>
<dbReference type="GO" id="GO:0016491">
    <property type="term" value="F:oxidoreductase activity"/>
    <property type="evidence" value="ECO:0007669"/>
    <property type="project" value="UniProtKB-KW"/>
</dbReference>
<dbReference type="InterPro" id="IPR036291">
    <property type="entry name" value="NAD(P)-bd_dom_sf"/>
</dbReference>
<gene>
    <name evidence="3" type="ORF">E0H45_22565</name>
</gene>
<dbReference type="EMBL" id="SJJZ01000002">
    <property type="protein sequence ID" value="TCC08644.1"/>
    <property type="molecule type" value="Genomic_DNA"/>
</dbReference>
<comment type="caution">
    <text evidence="3">The sequence shown here is derived from an EMBL/GenBank/DDBJ whole genome shotgun (WGS) entry which is preliminary data.</text>
</comment>
<dbReference type="InterPro" id="IPR051267">
    <property type="entry name" value="STEAP_metalloreductase"/>
</dbReference>
<sequence length="212" mass="22050">MASISIIGLGNMAKVLGARAIAGGNTVEFVGRDADKASALARTVGGGSTSVSMDAAPSGDIVILAVPWESAVPVVQQYGAALDAKIIIDISNTFDLSEYGGRHVPADTSVAQEIAEVAGETAQVFKAFNTIFGTVFSRNEQVDALFAGNDGRAKEEVAAFIKSLGLRPVYAGPLVMARALEEAGLLVMGLGRWGEKNYEFSLAVRKRSDAGV</sequence>
<dbReference type="AlphaFoldDB" id="A0A4R0HG40"/>
<dbReference type="PANTHER" id="PTHR14239">
    <property type="entry name" value="DUDULIN-RELATED"/>
    <property type="match status" value="1"/>
</dbReference>
<dbReference type="OrthoDB" id="5738121at2"/>
<evidence type="ECO:0000313" key="4">
    <source>
        <dbReference type="Proteomes" id="UP000292346"/>
    </source>
</evidence>
<keyword evidence="4" id="KW-1185">Reference proteome</keyword>
<proteinExistence type="predicted"/>
<dbReference type="PANTHER" id="PTHR14239:SF10">
    <property type="entry name" value="REDUCTASE"/>
    <property type="match status" value="1"/>
</dbReference>
<keyword evidence="1" id="KW-0560">Oxidoreductase</keyword>
<reference evidence="3 4" key="1">
    <citation type="submission" date="2019-02" db="EMBL/GenBank/DDBJ databases">
        <title>Kribbella capetownensis sp. nov. and Kribbella speibonae sp. nov., isolated from soil.</title>
        <authorList>
            <person name="Curtis S.M."/>
            <person name="Norton I."/>
            <person name="Everest G.J."/>
            <person name="Meyers P.R."/>
        </authorList>
    </citation>
    <scope>NUCLEOTIDE SEQUENCE [LARGE SCALE GENOMIC DNA]</scope>
    <source>
        <strain evidence="3 4">KCTC 29219</strain>
    </source>
</reference>
<dbReference type="RefSeq" id="WP_131340270.1">
    <property type="nucleotide sequence ID" value="NZ_SJJZ01000002.1"/>
</dbReference>
<dbReference type="Proteomes" id="UP000292346">
    <property type="component" value="Unassembled WGS sequence"/>
</dbReference>
<dbReference type="SUPFAM" id="SSF51735">
    <property type="entry name" value="NAD(P)-binding Rossmann-fold domains"/>
    <property type="match status" value="1"/>
</dbReference>